<feature type="transmembrane region" description="Helical" evidence="1">
    <location>
        <begin position="60"/>
        <end position="81"/>
    </location>
</feature>
<dbReference type="AlphaFoldDB" id="A0A559JMX6"/>
<feature type="transmembrane region" description="Helical" evidence="1">
    <location>
        <begin position="21"/>
        <end position="40"/>
    </location>
</feature>
<keyword evidence="1" id="KW-0472">Membrane</keyword>
<dbReference type="RefSeq" id="WP_144700365.1">
    <property type="nucleotide sequence ID" value="NZ_VNJJ01000004.1"/>
</dbReference>
<organism evidence="2 3">
    <name type="scientific">Cohnella terricola</name>
    <dbReference type="NCBI Taxonomy" id="1289167"/>
    <lineage>
        <taxon>Bacteria</taxon>
        <taxon>Bacillati</taxon>
        <taxon>Bacillota</taxon>
        <taxon>Bacilli</taxon>
        <taxon>Bacillales</taxon>
        <taxon>Paenibacillaceae</taxon>
        <taxon>Cohnella</taxon>
    </lineage>
</organism>
<evidence type="ECO:0000313" key="2">
    <source>
        <dbReference type="EMBL" id="TVY01235.1"/>
    </source>
</evidence>
<sequence>MSSLFANVLNELSKIAYRKKTWFFLAATLLLSIGGGLLLANAQSGFGIGAVTSGDYPIKLLGLFTVFFLPLFVFMGAADLFSGEQGDRTMKILLTRPLSRFKVFASKQISLCLVIAAYLILALVGSAIASLFLSGGLTPNAVLDWAVAYGAAFVPLAALSFIAVFLAQFFSTASGALTVSLLLYVAAKAGALFFPQASSYSPATYLDWHTLWLGNPMAMGQTLNVFMFLVACSILFFTAGFYFFDKKEL</sequence>
<protein>
    <submittedName>
        <fullName evidence="2">ABC transporter permease subunit</fullName>
    </submittedName>
</protein>
<gene>
    <name evidence="2" type="ORF">FPZ45_08795</name>
</gene>
<evidence type="ECO:0000313" key="3">
    <source>
        <dbReference type="Proteomes" id="UP000316330"/>
    </source>
</evidence>
<proteinExistence type="predicted"/>
<dbReference type="PANTHER" id="PTHR37305">
    <property type="entry name" value="INTEGRAL MEMBRANE PROTEIN-RELATED"/>
    <property type="match status" value="1"/>
</dbReference>
<feature type="transmembrane region" description="Helical" evidence="1">
    <location>
        <begin position="145"/>
        <end position="169"/>
    </location>
</feature>
<feature type="transmembrane region" description="Helical" evidence="1">
    <location>
        <begin position="109"/>
        <end position="133"/>
    </location>
</feature>
<feature type="transmembrane region" description="Helical" evidence="1">
    <location>
        <begin position="223"/>
        <end position="244"/>
    </location>
</feature>
<dbReference type="PANTHER" id="PTHR37305:SF1">
    <property type="entry name" value="MEMBRANE PROTEIN"/>
    <property type="match status" value="1"/>
</dbReference>
<name>A0A559JMX6_9BACL</name>
<dbReference type="EMBL" id="VNJJ01000004">
    <property type="protein sequence ID" value="TVY01235.1"/>
    <property type="molecule type" value="Genomic_DNA"/>
</dbReference>
<keyword evidence="1" id="KW-1133">Transmembrane helix</keyword>
<keyword evidence="3" id="KW-1185">Reference proteome</keyword>
<dbReference type="Proteomes" id="UP000316330">
    <property type="component" value="Unassembled WGS sequence"/>
</dbReference>
<evidence type="ECO:0000256" key="1">
    <source>
        <dbReference type="SAM" id="Phobius"/>
    </source>
</evidence>
<comment type="caution">
    <text evidence="2">The sequence shown here is derived from an EMBL/GenBank/DDBJ whole genome shotgun (WGS) entry which is preliminary data.</text>
</comment>
<feature type="transmembrane region" description="Helical" evidence="1">
    <location>
        <begin position="181"/>
        <end position="203"/>
    </location>
</feature>
<dbReference type="OrthoDB" id="1711106at2"/>
<keyword evidence="1" id="KW-0812">Transmembrane</keyword>
<reference evidence="2 3" key="1">
    <citation type="submission" date="2019-07" db="EMBL/GenBank/DDBJ databases">
        <authorList>
            <person name="Kim J."/>
        </authorList>
    </citation>
    <scope>NUCLEOTIDE SEQUENCE [LARGE SCALE GENOMIC DNA]</scope>
    <source>
        <strain evidence="2 3">G13</strain>
    </source>
</reference>
<dbReference type="Pfam" id="PF12730">
    <property type="entry name" value="ABC2_membrane_4"/>
    <property type="match status" value="1"/>
</dbReference>
<accession>A0A559JMX6</accession>